<feature type="compositionally biased region" description="Low complexity" evidence="1">
    <location>
        <begin position="81"/>
        <end position="105"/>
    </location>
</feature>
<gene>
    <name evidence="2" type="ORF">OD750_000175</name>
</gene>
<comment type="caution">
    <text evidence="2">The sequence shown here is derived from an EMBL/GenBank/DDBJ whole genome shotgun (WGS) entry which is preliminary data.</text>
</comment>
<feature type="region of interest" description="Disordered" evidence="1">
    <location>
        <begin position="65"/>
        <end position="145"/>
    </location>
</feature>
<dbReference type="RefSeq" id="WP_263544843.1">
    <property type="nucleotide sequence ID" value="NZ_JAOVZO020000001.1"/>
</dbReference>
<reference evidence="2" key="1">
    <citation type="submission" date="2023-02" db="EMBL/GenBank/DDBJ databases">
        <title>Tahibacter soli sp. nov. isolated from soil.</title>
        <authorList>
            <person name="Baek J.H."/>
            <person name="Lee J.K."/>
            <person name="Choi D.G."/>
            <person name="Jeon C.O."/>
        </authorList>
    </citation>
    <scope>NUCLEOTIDE SEQUENCE</scope>
    <source>
        <strain evidence="2">BL</strain>
    </source>
</reference>
<protein>
    <submittedName>
        <fullName evidence="2">Uncharacterized protein</fullName>
    </submittedName>
</protein>
<accession>A0A9X3YH75</accession>
<evidence type="ECO:0000256" key="1">
    <source>
        <dbReference type="SAM" id="MobiDB-lite"/>
    </source>
</evidence>
<sequence length="174" mass="19143">MKPQHVAFYPQPVLLEALGLVEHLVHVYRCSLPHMQPSPHQATLVEFATFCEWAAEEGKAILLPDFRGTGKPHAPRPRPQPASNRAAASAPPPADASDPFDGPSPFEDSPDSTEKEEAGPQQELLTDDGGRFDEVAPKASDGLGERIRARRAMAWPHAENPIVVERHSVRKRRP</sequence>
<dbReference type="EMBL" id="JAOVZO020000001">
    <property type="protein sequence ID" value="MDC8010955.1"/>
    <property type="molecule type" value="Genomic_DNA"/>
</dbReference>
<evidence type="ECO:0000313" key="2">
    <source>
        <dbReference type="EMBL" id="MDC8010955.1"/>
    </source>
</evidence>
<organism evidence="2 3">
    <name type="scientific">Tahibacter soli</name>
    <dbReference type="NCBI Taxonomy" id="2983605"/>
    <lineage>
        <taxon>Bacteria</taxon>
        <taxon>Pseudomonadati</taxon>
        <taxon>Pseudomonadota</taxon>
        <taxon>Gammaproteobacteria</taxon>
        <taxon>Lysobacterales</taxon>
        <taxon>Rhodanobacteraceae</taxon>
        <taxon>Tahibacter</taxon>
    </lineage>
</organism>
<dbReference type="Proteomes" id="UP001139971">
    <property type="component" value="Unassembled WGS sequence"/>
</dbReference>
<proteinExistence type="predicted"/>
<keyword evidence="3" id="KW-1185">Reference proteome</keyword>
<dbReference type="AlphaFoldDB" id="A0A9X3YH75"/>
<name>A0A9X3YH75_9GAMM</name>
<evidence type="ECO:0000313" key="3">
    <source>
        <dbReference type="Proteomes" id="UP001139971"/>
    </source>
</evidence>